<comment type="caution">
    <text evidence="2">The sequence shown here is derived from an EMBL/GenBank/DDBJ whole genome shotgun (WGS) entry which is preliminary data.</text>
</comment>
<dbReference type="RefSeq" id="WP_220167117.1">
    <property type="nucleotide sequence ID" value="NZ_JAIBOA010000009.1"/>
</dbReference>
<proteinExistence type="predicted"/>
<evidence type="ECO:0000313" key="3">
    <source>
        <dbReference type="Proteomes" id="UP000774570"/>
    </source>
</evidence>
<evidence type="ECO:0000256" key="1">
    <source>
        <dbReference type="SAM" id="MobiDB-lite"/>
    </source>
</evidence>
<dbReference type="EMBL" id="JAIBOA010000009">
    <property type="protein sequence ID" value="MBW8483887.1"/>
    <property type="molecule type" value="Genomic_DNA"/>
</dbReference>
<feature type="compositionally biased region" description="Basic and acidic residues" evidence="1">
    <location>
        <begin position="159"/>
        <end position="170"/>
    </location>
</feature>
<sequence>MPAAVPAATSPYIDRLAERMSAGGCEVTRATLDGLPVTLGHRSGLMLAVKMHILVAAVRLPHVYEHDVARFTWAAMEAAKRRKGSLLAPTGVAVLAVLVVDGAEEGAKALARRTPSVDIAGDAHPVVVSQDDRQVHTPHRRRLVGEATNAYTRRTKRRYLPDPRDFPGPL</sequence>
<dbReference type="Proteomes" id="UP000774570">
    <property type="component" value="Unassembled WGS sequence"/>
</dbReference>
<gene>
    <name evidence="2" type="ORF">K1Y72_15980</name>
</gene>
<reference evidence="2 3" key="1">
    <citation type="submission" date="2021-07" db="EMBL/GenBank/DDBJ databases">
        <title>Actinomadura sp. PM05-2 isolated from lichen.</title>
        <authorList>
            <person name="Somphong A."/>
            <person name="Phongsopitanun W."/>
            <person name="Tanasupawat S."/>
            <person name="Peongsungnone V."/>
        </authorList>
    </citation>
    <scope>NUCLEOTIDE SEQUENCE [LARGE SCALE GENOMIC DNA]</scope>
    <source>
        <strain evidence="2 3">PM05-2</strain>
    </source>
</reference>
<evidence type="ECO:0000313" key="2">
    <source>
        <dbReference type="EMBL" id="MBW8483887.1"/>
    </source>
</evidence>
<name>A0ABS7FU00_9ACTN</name>
<accession>A0ABS7FU00</accession>
<keyword evidence="3" id="KW-1185">Reference proteome</keyword>
<feature type="region of interest" description="Disordered" evidence="1">
    <location>
        <begin position="130"/>
        <end position="170"/>
    </location>
</feature>
<organism evidence="2 3">
    <name type="scientific">Actinomadura parmotrematis</name>
    <dbReference type="NCBI Taxonomy" id="2864039"/>
    <lineage>
        <taxon>Bacteria</taxon>
        <taxon>Bacillati</taxon>
        <taxon>Actinomycetota</taxon>
        <taxon>Actinomycetes</taxon>
        <taxon>Streptosporangiales</taxon>
        <taxon>Thermomonosporaceae</taxon>
        <taxon>Actinomadura</taxon>
    </lineage>
</organism>
<protein>
    <submittedName>
        <fullName evidence="2">Uncharacterized protein</fullName>
    </submittedName>
</protein>